<dbReference type="Proteomes" id="UP000053319">
    <property type="component" value="Unassembled WGS sequence"/>
</dbReference>
<gene>
    <name evidence="1" type="ORF">DICSQDRAFT_141877</name>
</gene>
<proteinExistence type="predicted"/>
<organism evidence="1 2">
    <name type="scientific">Dichomitus squalens (strain LYAD-421)</name>
    <name type="common">Western red white-rot fungus</name>
    <dbReference type="NCBI Taxonomy" id="732165"/>
    <lineage>
        <taxon>Eukaryota</taxon>
        <taxon>Fungi</taxon>
        <taxon>Dikarya</taxon>
        <taxon>Basidiomycota</taxon>
        <taxon>Agaricomycotina</taxon>
        <taxon>Agaricomycetes</taxon>
        <taxon>Polyporales</taxon>
        <taxon>Polyporaceae</taxon>
        <taxon>Dichomitus</taxon>
    </lineage>
</organism>
<dbReference type="HOGENOM" id="CLU_2518604_0_0_1"/>
<reference evidence="1 2" key="1">
    <citation type="journal article" date="2012" name="Science">
        <title>The Paleozoic origin of enzymatic lignin decomposition reconstructed from 31 fungal genomes.</title>
        <authorList>
            <person name="Floudas D."/>
            <person name="Binder M."/>
            <person name="Riley R."/>
            <person name="Barry K."/>
            <person name="Blanchette R.A."/>
            <person name="Henrissat B."/>
            <person name="Martinez A.T."/>
            <person name="Otillar R."/>
            <person name="Spatafora J.W."/>
            <person name="Yadav J.S."/>
            <person name="Aerts A."/>
            <person name="Benoit I."/>
            <person name="Boyd A."/>
            <person name="Carlson A."/>
            <person name="Copeland A."/>
            <person name="Coutinho P.M."/>
            <person name="de Vries R.P."/>
            <person name="Ferreira P."/>
            <person name="Findley K."/>
            <person name="Foster B."/>
            <person name="Gaskell J."/>
            <person name="Glotzer D."/>
            <person name="Gorecki P."/>
            <person name="Heitman J."/>
            <person name="Hesse C."/>
            <person name="Hori C."/>
            <person name="Igarashi K."/>
            <person name="Jurgens J.A."/>
            <person name="Kallen N."/>
            <person name="Kersten P."/>
            <person name="Kohler A."/>
            <person name="Kuees U."/>
            <person name="Kumar T.K.A."/>
            <person name="Kuo A."/>
            <person name="LaButti K."/>
            <person name="Larrondo L.F."/>
            <person name="Lindquist E."/>
            <person name="Ling A."/>
            <person name="Lombard V."/>
            <person name="Lucas S."/>
            <person name="Lundell T."/>
            <person name="Martin R."/>
            <person name="McLaughlin D.J."/>
            <person name="Morgenstern I."/>
            <person name="Morin E."/>
            <person name="Murat C."/>
            <person name="Nagy L.G."/>
            <person name="Nolan M."/>
            <person name="Ohm R.A."/>
            <person name="Patyshakuliyeva A."/>
            <person name="Rokas A."/>
            <person name="Ruiz-Duenas F.J."/>
            <person name="Sabat G."/>
            <person name="Salamov A."/>
            <person name="Samejima M."/>
            <person name="Schmutz J."/>
            <person name="Slot J.C."/>
            <person name="St John F."/>
            <person name="Stenlid J."/>
            <person name="Sun H."/>
            <person name="Sun S."/>
            <person name="Syed K."/>
            <person name="Tsang A."/>
            <person name="Wiebenga A."/>
            <person name="Young D."/>
            <person name="Pisabarro A."/>
            <person name="Eastwood D.C."/>
            <person name="Martin F."/>
            <person name="Cullen D."/>
            <person name="Grigoriev I.V."/>
            <person name="Hibbett D.S."/>
        </authorList>
    </citation>
    <scope>NUCLEOTIDE SEQUENCE [LARGE SCALE GENOMIC DNA]</scope>
    <source>
        <strain evidence="1 2">LYAD-421 SS1</strain>
    </source>
</reference>
<dbReference type="GeneID" id="18836221"/>
<dbReference type="EMBL" id="JH719512">
    <property type="protein sequence ID" value="EJF55663.1"/>
    <property type="molecule type" value="Genomic_DNA"/>
</dbReference>
<feature type="non-terminal residue" evidence="1">
    <location>
        <position position="1"/>
    </location>
</feature>
<evidence type="ECO:0000313" key="1">
    <source>
        <dbReference type="EMBL" id="EJF55663.1"/>
    </source>
</evidence>
<accession>R7SIK6</accession>
<dbReference type="RefSeq" id="XP_007371597.1">
    <property type="nucleotide sequence ID" value="XM_007371535.1"/>
</dbReference>
<dbReference type="AlphaFoldDB" id="R7SIK6"/>
<dbReference type="KEGG" id="dsq:DICSQDRAFT_141877"/>
<protein>
    <submittedName>
        <fullName evidence="1">Uncharacterized protein</fullName>
    </submittedName>
</protein>
<sequence length="85" mass="9224">MTICGMYTQQALAEEVNIARQERTIGSSSLAQSHEGGDLSDMPVCGATTTCLTVKKLPISAPVLPRRYTFAVTPTEDAYDRNCKL</sequence>
<evidence type="ECO:0000313" key="2">
    <source>
        <dbReference type="Proteomes" id="UP000053319"/>
    </source>
</evidence>
<name>R7SIK6_DICSQ</name>